<proteinExistence type="predicted"/>
<evidence type="ECO:0000259" key="1">
    <source>
        <dbReference type="PROSITE" id="PS50181"/>
    </source>
</evidence>
<sequence>MPSPTLTSLPVELLLPIATLLPVRSVIHLLSTSSLLRRILTYPHLWTTLDYSEFGSTLGDAKLETSLRWIERSTHLEHAHRSPPLHRVRAIILDGTFIAGRTLLSCLDRFPELRYLSVRGTARDALDWFFAEIWKQSPHATSKLAHFDMSDPTNHNQFSPRAYASFRAIAFSQFPALVIFLPRSAEMWAQIWLCDASPAFTASHAWTAEPTRRTRPLQPPPHHTRSYFGNACNVPLPGSAIDAVCVTRVG</sequence>
<dbReference type="InterPro" id="IPR032675">
    <property type="entry name" value="LRR_dom_sf"/>
</dbReference>
<keyword evidence="3" id="KW-1185">Reference proteome</keyword>
<protein>
    <recommendedName>
        <fullName evidence="1">F-box domain-containing protein</fullName>
    </recommendedName>
</protein>
<name>A0A139A2Z2_GONPJ</name>
<dbReference type="SUPFAM" id="SSF81383">
    <property type="entry name" value="F-box domain"/>
    <property type="match status" value="1"/>
</dbReference>
<feature type="domain" description="F-box" evidence="1">
    <location>
        <begin position="3"/>
        <end position="49"/>
    </location>
</feature>
<dbReference type="Gene3D" id="3.80.10.10">
    <property type="entry name" value="Ribonuclease Inhibitor"/>
    <property type="match status" value="1"/>
</dbReference>
<dbReference type="PROSITE" id="PS50181">
    <property type="entry name" value="FBOX"/>
    <property type="match status" value="1"/>
</dbReference>
<organism evidence="2 3">
    <name type="scientific">Gonapodya prolifera (strain JEL478)</name>
    <name type="common">Monoblepharis prolifera</name>
    <dbReference type="NCBI Taxonomy" id="1344416"/>
    <lineage>
        <taxon>Eukaryota</taxon>
        <taxon>Fungi</taxon>
        <taxon>Fungi incertae sedis</taxon>
        <taxon>Chytridiomycota</taxon>
        <taxon>Chytridiomycota incertae sedis</taxon>
        <taxon>Monoblepharidomycetes</taxon>
        <taxon>Monoblepharidales</taxon>
        <taxon>Gonapodyaceae</taxon>
        <taxon>Gonapodya</taxon>
    </lineage>
</organism>
<reference evidence="2 3" key="1">
    <citation type="journal article" date="2015" name="Genome Biol. Evol.">
        <title>Phylogenomic analyses indicate that early fungi evolved digesting cell walls of algal ancestors of land plants.</title>
        <authorList>
            <person name="Chang Y."/>
            <person name="Wang S."/>
            <person name="Sekimoto S."/>
            <person name="Aerts A.L."/>
            <person name="Choi C."/>
            <person name="Clum A."/>
            <person name="LaButti K.M."/>
            <person name="Lindquist E.A."/>
            <person name="Yee Ngan C."/>
            <person name="Ohm R.A."/>
            <person name="Salamov A.A."/>
            <person name="Grigoriev I.V."/>
            <person name="Spatafora J.W."/>
            <person name="Berbee M.L."/>
        </authorList>
    </citation>
    <scope>NUCLEOTIDE SEQUENCE [LARGE SCALE GENOMIC DNA]</scope>
    <source>
        <strain evidence="2 3">JEL478</strain>
    </source>
</reference>
<evidence type="ECO:0000313" key="3">
    <source>
        <dbReference type="Proteomes" id="UP000070544"/>
    </source>
</evidence>
<dbReference type="EMBL" id="KQ965806">
    <property type="protein sequence ID" value="KXS11152.1"/>
    <property type="molecule type" value="Genomic_DNA"/>
</dbReference>
<evidence type="ECO:0000313" key="2">
    <source>
        <dbReference type="EMBL" id="KXS11152.1"/>
    </source>
</evidence>
<accession>A0A139A2Z2</accession>
<dbReference type="AlphaFoldDB" id="A0A139A2Z2"/>
<dbReference type="InterPro" id="IPR001810">
    <property type="entry name" value="F-box_dom"/>
</dbReference>
<dbReference type="InterPro" id="IPR036047">
    <property type="entry name" value="F-box-like_dom_sf"/>
</dbReference>
<gene>
    <name evidence="2" type="ORF">M427DRAFT_73129</name>
</gene>
<dbReference type="Proteomes" id="UP000070544">
    <property type="component" value="Unassembled WGS sequence"/>
</dbReference>